<dbReference type="InterPro" id="IPR048366">
    <property type="entry name" value="TNP-like_GBD"/>
</dbReference>
<dbReference type="GeneID" id="110990247"/>
<protein>
    <submittedName>
        <fullName evidence="5">Uncharacterized protein LOC110990247</fullName>
    </submittedName>
</protein>
<dbReference type="RefSeq" id="XP_022110831.1">
    <property type="nucleotide sequence ID" value="XM_022255139.1"/>
</dbReference>
<evidence type="ECO:0000256" key="1">
    <source>
        <dbReference type="SAM" id="MobiDB-lite"/>
    </source>
</evidence>
<sequence length="311" mass="35810">MNRDADNNSSIVHCTRSPAEPSRHMYFFCNVPHLLKTTRNNLENSGYHKKTRHLHLKGQDIWTQLLSLYEWDVGLERTSPGLRCLHKLTYEHLHLTPALRMQVYMAVQVLSTSVANAMKAHGKHDTRSAEMFISYFDKFFDCLNVSNPHDGAFKRKPALEPYRSSDDWRFEWLQKDFVGFLKEWQQELASNPHLDPKTRSNMCLSRETLEGINITVNSFLKLAQLLLQSPGVDYLLSEKFNQDPLEMHFSKHRGAGGCSDNPTVEQVGYNMFSFYVASKCLKASRKANVRPVDTGKPVLDSTQLPKRPKHK</sequence>
<dbReference type="Pfam" id="PF21789">
    <property type="entry name" value="TNP-like_RNaseH_C"/>
    <property type="match status" value="1"/>
</dbReference>
<evidence type="ECO:0000259" key="2">
    <source>
        <dbReference type="Pfam" id="PF21788"/>
    </source>
</evidence>
<dbReference type="KEGG" id="aplc:110990247"/>
<dbReference type="OrthoDB" id="10063305at2759"/>
<feature type="domain" description="Transposable element P transposase-like GTP-binding insertion" evidence="2">
    <location>
        <begin position="33"/>
        <end position="155"/>
    </location>
</feature>
<gene>
    <name evidence="5" type="primary">LOC110990247</name>
</gene>
<dbReference type="AlphaFoldDB" id="A0A8B8A4H6"/>
<proteinExistence type="predicted"/>
<feature type="domain" description="Transposable element P transposase-like RNase H C-terminal" evidence="3">
    <location>
        <begin position="239"/>
        <end position="266"/>
    </location>
</feature>
<accession>A0A8B8A4H6</accession>
<feature type="region of interest" description="Disordered" evidence="1">
    <location>
        <begin position="291"/>
        <end position="311"/>
    </location>
</feature>
<evidence type="ECO:0000313" key="4">
    <source>
        <dbReference type="Proteomes" id="UP000694845"/>
    </source>
</evidence>
<organism evidence="4 5">
    <name type="scientific">Acanthaster planci</name>
    <name type="common">Crown-of-thorns starfish</name>
    <dbReference type="NCBI Taxonomy" id="133434"/>
    <lineage>
        <taxon>Eukaryota</taxon>
        <taxon>Metazoa</taxon>
        <taxon>Echinodermata</taxon>
        <taxon>Eleutherozoa</taxon>
        <taxon>Asterozoa</taxon>
        <taxon>Asteroidea</taxon>
        <taxon>Valvatacea</taxon>
        <taxon>Valvatida</taxon>
        <taxon>Acanthasteridae</taxon>
        <taxon>Acanthaster</taxon>
    </lineage>
</organism>
<reference evidence="5" key="1">
    <citation type="submission" date="2025-08" db="UniProtKB">
        <authorList>
            <consortium name="RefSeq"/>
        </authorList>
    </citation>
    <scope>IDENTIFICATION</scope>
</reference>
<dbReference type="Proteomes" id="UP000694845">
    <property type="component" value="Unplaced"/>
</dbReference>
<keyword evidence="4" id="KW-1185">Reference proteome</keyword>
<evidence type="ECO:0000313" key="5">
    <source>
        <dbReference type="RefSeq" id="XP_022110831.1"/>
    </source>
</evidence>
<dbReference type="InterPro" id="IPR048367">
    <property type="entry name" value="TNP-like_RNaseH_C"/>
</dbReference>
<dbReference type="Pfam" id="PF21788">
    <property type="entry name" value="TNP-like_GBD"/>
    <property type="match status" value="1"/>
</dbReference>
<evidence type="ECO:0000259" key="3">
    <source>
        <dbReference type="Pfam" id="PF21789"/>
    </source>
</evidence>
<name>A0A8B8A4H6_ACAPL</name>
<dbReference type="OMA" id="NCAWEAT"/>